<dbReference type="GO" id="GO:1990745">
    <property type="term" value="C:EARP complex"/>
    <property type="evidence" value="ECO:0007669"/>
    <property type="project" value="InterPro"/>
</dbReference>
<reference evidence="1" key="1">
    <citation type="submission" date="2021-03" db="EMBL/GenBank/DDBJ databases">
        <authorList>
            <person name="Li Z."/>
            <person name="Yang C."/>
        </authorList>
    </citation>
    <scope>NUCLEOTIDE SEQUENCE</scope>
    <source>
        <strain evidence="1">Dzin_1.0</strain>
        <tissue evidence="1">Leaf</tissue>
    </source>
</reference>
<dbReference type="EMBL" id="JAGGNH010000006">
    <property type="protein sequence ID" value="KAJ0970153.1"/>
    <property type="molecule type" value="Genomic_DNA"/>
</dbReference>
<reference evidence="1" key="2">
    <citation type="journal article" date="2022" name="Hortic Res">
        <title>The genome of Dioscorea zingiberensis sheds light on the biosynthesis, origin and evolution of the medicinally important diosgenin saponins.</title>
        <authorList>
            <person name="Li Y."/>
            <person name="Tan C."/>
            <person name="Li Z."/>
            <person name="Guo J."/>
            <person name="Li S."/>
            <person name="Chen X."/>
            <person name="Wang C."/>
            <person name="Dai X."/>
            <person name="Yang H."/>
            <person name="Song W."/>
            <person name="Hou L."/>
            <person name="Xu J."/>
            <person name="Tong Z."/>
            <person name="Xu A."/>
            <person name="Yuan X."/>
            <person name="Wang W."/>
            <person name="Yang Q."/>
            <person name="Chen L."/>
            <person name="Sun Z."/>
            <person name="Wang K."/>
            <person name="Pan B."/>
            <person name="Chen J."/>
            <person name="Bao Y."/>
            <person name="Liu F."/>
            <person name="Qi X."/>
            <person name="Gang D.R."/>
            <person name="Wen J."/>
            <person name="Li J."/>
        </authorList>
    </citation>
    <scope>NUCLEOTIDE SEQUENCE</scope>
    <source>
        <strain evidence="1">Dzin_1.0</strain>
    </source>
</reference>
<evidence type="ECO:0000313" key="2">
    <source>
        <dbReference type="Proteomes" id="UP001085076"/>
    </source>
</evidence>
<dbReference type="GO" id="GO:0032456">
    <property type="term" value="P:endocytic recycling"/>
    <property type="evidence" value="ECO:0007669"/>
    <property type="project" value="InterPro"/>
</dbReference>
<dbReference type="AlphaFoldDB" id="A0A9D5CBJ1"/>
<dbReference type="InterPro" id="IPR040047">
    <property type="entry name" value="VPS50"/>
</dbReference>
<dbReference type="OrthoDB" id="10263345at2759"/>
<proteinExistence type="predicted"/>
<dbReference type="GO" id="GO:0005829">
    <property type="term" value="C:cytosol"/>
    <property type="evidence" value="ECO:0007669"/>
    <property type="project" value="GOC"/>
</dbReference>
<sequence length="148" mass="16511">MPQDMLLNATEREKKFMATDNEVVVSVLLSCSAVSSTSTYQFLRNYEDLNVFVLAGEAFCGVEAFEFRQRLKIVCENYVAAFHRQNIYALKMVLEKENWVKMPAEALLQMINLAGLTGDGAALIVPSAGYAFSQHFNASLKEFGGTCY</sequence>
<evidence type="ECO:0000313" key="1">
    <source>
        <dbReference type="EMBL" id="KAJ0970153.1"/>
    </source>
</evidence>
<dbReference type="PANTHER" id="PTHR13258">
    <property type="entry name" value="SYNDETIN"/>
    <property type="match status" value="1"/>
</dbReference>
<dbReference type="GO" id="GO:0042147">
    <property type="term" value="P:retrograde transport, endosome to Golgi"/>
    <property type="evidence" value="ECO:0007669"/>
    <property type="project" value="InterPro"/>
</dbReference>
<dbReference type="PANTHER" id="PTHR13258:SF0">
    <property type="entry name" value="SYNDETIN"/>
    <property type="match status" value="1"/>
</dbReference>
<protein>
    <submittedName>
        <fullName evidence="1">Uncharacterized protein</fullName>
    </submittedName>
</protein>
<comment type="caution">
    <text evidence="1">The sequence shown here is derived from an EMBL/GenBank/DDBJ whole genome shotgun (WGS) entry which is preliminary data.</text>
</comment>
<dbReference type="GO" id="GO:0000149">
    <property type="term" value="F:SNARE binding"/>
    <property type="evidence" value="ECO:0007669"/>
    <property type="project" value="TreeGrafter"/>
</dbReference>
<name>A0A9D5CBJ1_9LILI</name>
<dbReference type="Proteomes" id="UP001085076">
    <property type="component" value="Miscellaneous, Linkage group lg06"/>
</dbReference>
<organism evidence="1 2">
    <name type="scientific">Dioscorea zingiberensis</name>
    <dbReference type="NCBI Taxonomy" id="325984"/>
    <lineage>
        <taxon>Eukaryota</taxon>
        <taxon>Viridiplantae</taxon>
        <taxon>Streptophyta</taxon>
        <taxon>Embryophyta</taxon>
        <taxon>Tracheophyta</taxon>
        <taxon>Spermatophyta</taxon>
        <taxon>Magnoliopsida</taxon>
        <taxon>Liliopsida</taxon>
        <taxon>Dioscoreales</taxon>
        <taxon>Dioscoreaceae</taxon>
        <taxon>Dioscorea</taxon>
    </lineage>
</organism>
<gene>
    <name evidence="1" type="ORF">J5N97_023030</name>
</gene>
<keyword evidence="2" id="KW-1185">Reference proteome</keyword>
<accession>A0A9D5CBJ1</accession>